<dbReference type="SMART" id="SM00448">
    <property type="entry name" value="REC"/>
    <property type="match status" value="1"/>
</dbReference>
<evidence type="ECO:0000313" key="4">
    <source>
        <dbReference type="EMBL" id="KKQ94811.1"/>
    </source>
</evidence>
<dbReference type="Pfam" id="PF00072">
    <property type="entry name" value="Response_reg"/>
    <property type="match status" value="1"/>
</dbReference>
<dbReference type="InterPro" id="IPR011006">
    <property type="entry name" value="CheY-like_superfamily"/>
</dbReference>
<dbReference type="STRING" id="1618345.UT18_C0007G0067"/>
<dbReference type="SUPFAM" id="SSF52172">
    <property type="entry name" value="CheY-like"/>
    <property type="match status" value="1"/>
</dbReference>
<dbReference type="GO" id="GO:0016301">
    <property type="term" value="F:kinase activity"/>
    <property type="evidence" value="ECO:0007669"/>
    <property type="project" value="UniProtKB-KW"/>
</dbReference>
<dbReference type="Gene3D" id="3.40.50.2300">
    <property type="match status" value="1"/>
</dbReference>
<feature type="domain" description="Response regulatory" evidence="3">
    <location>
        <begin position="3"/>
        <end position="119"/>
    </location>
</feature>
<proteinExistence type="predicted"/>
<keyword evidence="4" id="KW-0418">Kinase</keyword>
<sequence length="122" mass="13277">MPKILLVEDDVALRDIYSARFSAENYNVAVASDGEEALSIAVKEKPDIILLDIMMPKISGFDVLDILRATPETKVTKIIVMSALSQPSDVEKGKALGANEYLVKSQVTLSEVVEKVKQVLAS</sequence>
<keyword evidence="1 2" id="KW-0597">Phosphoprotein</keyword>
<reference evidence="4 5" key="1">
    <citation type="journal article" date="2015" name="Nature">
        <title>rRNA introns, odd ribosomes, and small enigmatic genomes across a large radiation of phyla.</title>
        <authorList>
            <person name="Brown C.T."/>
            <person name="Hug L.A."/>
            <person name="Thomas B.C."/>
            <person name="Sharon I."/>
            <person name="Castelle C.J."/>
            <person name="Singh A."/>
            <person name="Wilkins M.J."/>
            <person name="Williams K.H."/>
            <person name="Banfield J.F."/>
        </authorList>
    </citation>
    <scope>NUCLEOTIDE SEQUENCE [LARGE SCALE GENOMIC DNA]</scope>
</reference>
<protein>
    <submittedName>
        <fullName evidence="4">PAS/PAC sensor hybrid histidine kinase</fullName>
    </submittedName>
</protein>
<dbReference type="CDD" id="cd17574">
    <property type="entry name" value="REC_OmpR"/>
    <property type="match status" value="1"/>
</dbReference>
<dbReference type="InterPro" id="IPR050595">
    <property type="entry name" value="Bact_response_regulator"/>
</dbReference>
<dbReference type="AlphaFoldDB" id="A0A0G0PZG2"/>
<dbReference type="Proteomes" id="UP000034207">
    <property type="component" value="Unassembled WGS sequence"/>
</dbReference>
<evidence type="ECO:0000313" key="5">
    <source>
        <dbReference type="Proteomes" id="UP000034207"/>
    </source>
</evidence>
<dbReference type="PANTHER" id="PTHR44591:SF3">
    <property type="entry name" value="RESPONSE REGULATORY DOMAIN-CONTAINING PROTEIN"/>
    <property type="match status" value="1"/>
</dbReference>
<keyword evidence="4" id="KW-0808">Transferase</keyword>
<evidence type="ECO:0000256" key="1">
    <source>
        <dbReference type="ARBA" id="ARBA00022553"/>
    </source>
</evidence>
<dbReference type="PANTHER" id="PTHR44591">
    <property type="entry name" value="STRESS RESPONSE REGULATOR PROTEIN 1"/>
    <property type="match status" value="1"/>
</dbReference>
<name>A0A0G0PZG2_UNCC2</name>
<evidence type="ECO:0000256" key="2">
    <source>
        <dbReference type="PROSITE-ProRule" id="PRU00169"/>
    </source>
</evidence>
<organism evidence="4 5">
    <name type="scientific">candidate division CPR2 bacterium GW2011_GWC2_39_10</name>
    <dbReference type="NCBI Taxonomy" id="1618345"/>
    <lineage>
        <taxon>Bacteria</taxon>
        <taxon>Bacteria division CPR2</taxon>
    </lineage>
</organism>
<gene>
    <name evidence="4" type="ORF">UT18_C0007G0067</name>
</gene>
<comment type="caution">
    <text evidence="4">The sequence shown here is derived from an EMBL/GenBank/DDBJ whole genome shotgun (WGS) entry which is preliminary data.</text>
</comment>
<accession>A0A0G0PZG2</accession>
<dbReference type="EMBL" id="LBVV01000007">
    <property type="protein sequence ID" value="KKQ94811.1"/>
    <property type="molecule type" value="Genomic_DNA"/>
</dbReference>
<dbReference type="PROSITE" id="PS50110">
    <property type="entry name" value="RESPONSE_REGULATORY"/>
    <property type="match status" value="1"/>
</dbReference>
<dbReference type="InterPro" id="IPR001789">
    <property type="entry name" value="Sig_transdc_resp-reg_receiver"/>
</dbReference>
<feature type="modified residue" description="4-aspartylphosphate" evidence="2">
    <location>
        <position position="52"/>
    </location>
</feature>
<dbReference type="GO" id="GO:0000160">
    <property type="term" value="P:phosphorelay signal transduction system"/>
    <property type="evidence" value="ECO:0007669"/>
    <property type="project" value="InterPro"/>
</dbReference>
<evidence type="ECO:0000259" key="3">
    <source>
        <dbReference type="PROSITE" id="PS50110"/>
    </source>
</evidence>